<reference evidence="1" key="1">
    <citation type="submission" date="2022-03" db="EMBL/GenBank/DDBJ databases">
        <authorList>
            <person name="Tunstrom K."/>
        </authorList>
    </citation>
    <scope>NUCLEOTIDE SEQUENCE</scope>
</reference>
<comment type="caution">
    <text evidence="1">The sequence shown here is derived from an EMBL/GenBank/DDBJ whole genome shotgun (WGS) entry which is preliminary data.</text>
</comment>
<dbReference type="SUPFAM" id="SSF53098">
    <property type="entry name" value="Ribonuclease H-like"/>
    <property type="match status" value="1"/>
</dbReference>
<gene>
    <name evidence="1" type="ORF">EEDITHA_LOCUS1278</name>
</gene>
<dbReference type="PANTHER" id="PTHR37162:SF1">
    <property type="entry name" value="BED-TYPE DOMAIN-CONTAINING PROTEIN"/>
    <property type="match status" value="1"/>
</dbReference>
<keyword evidence="2" id="KW-1185">Reference proteome</keyword>
<dbReference type="AlphaFoldDB" id="A0AAU9TDC7"/>
<dbReference type="EMBL" id="CAKOGL010000003">
    <property type="protein sequence ID" value="CAH2084734.1"/>
    <property type="molecule type" value="Genomic_DNA"/>
</dbReference>
<organism evidence="1 2">
    <name type="scientific">Euphydryas editha</name>
    <name type="common">Edith's checkerspot</name>
    <dbReference type="NCBI Taxonomy" id="104508"/>
    <lineage>
        <taxon>Eukaryota</taxon>
        <taxon>Metazoa</taxon>
        <taxon>Ecdysozoa</taxon>
        <taxon>Arthropoda</taxon>
        <taxon>Hexapoda</taxon>
        <taxon>Insecta</taxon>
        <taxon>Pterygota</taxon>
        <taxon>Neoptera</taxon>
        <taxon>Endopterygota</taxon>
        <taxon>Lepidoptera</taxon>
        <taxon>Glossata</taxon>
        <taxon>Ditrysia</taxon>
        <taxon>Papilionoidea</taxon>
        <taxon>Nymphalidae</taxon>
        <taxon>Nymphalinae</taxon>
        <taxon>Euphydryas</taxon>
    </lineage>
</organism>
<evidence type="ECO:0000313" key="2">
    <source>
        <dbReference type="Proteomes" id="UP001153954"/>
    </source>
</evidence>
<proteinExistence type="predicted"/>
<dbReference type="Proteomes" id="UP001153954">
    <property type="component" value="Unassembled WGS sequence"/>
</dbReference>
<accession>A0AAU9TDC7</accession>
<dbReference type="InterPro" id="IPR012337">
    <property type="entry name" value="RNaseH-like_sf"/>
</dbReference>
<name>A0AAU9TDC7_EUPED</name>
<sequence>MDLPLKKTIYKQHYRKEWEGEFKWLKPIPGDSSKCRCMYCKIEIKAKLYDIQRHKNTKKHKDKSASFTSSTQTKIVVSKEDTTAGIASSAETYLSLYIAEHSSINSVDHLTNLCKEIFSCDCVKGGAKKELKLHRTKCTNIITDVLCPYFKDLLIKDIGKGPYSLILDESTDISVTKQLGVIIKYLSEERSEIVSTFLGLQQLQSSNAKSIVDALISLISDLNLDIKNLMGIGTDNASVMVGINNGVFKILKEEYDLPHLVLNRCVCHSIQLAVSYASQETIPRNIEFLIRETNNWFCLSPSRQDAYKEIYEKINVGERPLKILKICATRWISIEPAIARILDQWDELKLHFQMSQTAENCYTATMLYSMFQDQRNKLYLIYLKSVLTEVQQTLKIFEGKGTDPVILIDTLKRLIESLCHRIINPNSILDYCTQRVNDYVDPKPYMGYVFEEALCKSLLENPEKQALKQRCIHFTLKLISELQQRLPENFKNLEIMTALSVKETLKNNKNYLNIVKLGEAFCLKPEDIDKVLTQYRNIGKHDWENKDNTITFWCEVFKYRDAAGNNPYQEIGNLAKMILSLPHSNADVERVFSSMNIIKTKTRNKMSLKTMTSILHIQWGLKRLKESCCSHKVPIEIINKTGSNSKYSFKLLRNIDCNQPSTSASADVILEDSDDDSDF</sequence>
<protein>
    <submittedName>
        <fullName evidence="1">Uncharacterized protein</fullName>
    </submittedName>
</protein>
<dbReference type="PANTHER" id="PTHR37162">
    <property type="entry name" value="HAT FAMILY DIMERISATION DOMAINCONTAINING PROTEIN-RELATED"/>
    <property type="match status" value="1"/>
</dbReference>
<evidence type="ECO:0000313" key="1">
    <source>
        <dbReference type="EMBL" id="CAH2084734.1"/>
    </source>
</evidence>